<dbReference type="Pfam" id="PF13421">
    <property type="entry name" value="Band_7_1"/>
    <property type="match status" value="1"/>
</dbReference>
<accession>A0A4Q0UA56</accession>
<gene>
    <name evidence="3" type="ORF">K8V47_03675</name>
</gene>
<dbReference type="PANTHER" id="PTHR37826:SF2">
    <property type="entry name" value="ZINC-RIBBON DOMAIN-CONTAINING PROTEIN"/>
    <property type="match status" value="1"/>
</dbReference>
<comment type="caution">
    <text evidence="3">The sequence shown here is derived from an EMBL/GenBank/DDBJ whole genome shotgun (WGS) entry which is preliminary data.</text>
</comment>
<dbReference type="InterPro" id="IPR025640">
    <property type="entry name" value="GYF_2"/>
</dbReference>
<protein>
    <submittedName>
        <fullName evidence="3">SPFH domain-containing protein</fullName>
    </submittedName>
</protein>
<organism evidence="3 4">
    <name type="scientific">Candidatus Amulumruptor caecigallinarius</name>
    <dbReference type="NCBI Taxonomy" id="2109911"/>
    <lineage>
        <taxon>Bacteria</taxon>
        <taxon>Pseudomonadati</taxon>
        <taxon>Bacteroidota</taxon>
        <taxon>Bacteroidia</taxon>
        <taxon>Bacteroidales</taxon>
        <taxon>Muribaculaceae</taxon>
        <taxon>Candidatus Amulumruptor</taxon>
    </lineage>
</organism>
<dbReference type="InterPro" id="IPR033880">
    <property type="entry name" value="SPFH_YdjI"/>
</dbReference>
<proteinExistence type="predicted"/>
<dbReference type="EMBL" id="DYXT01000020">
    <property type="protein sequence ID" value="HJE38848.1"/>
    <property type="molecule type" value="Genomic_DNA"/>
</dbReference>
<evidence type="ECO:0000313" key="3">
    <source>
        <dbReference type="EMBL" id="HJE38848.1"/>
    </source>
</evidence>
<feature type="domain" description="SPFH" evidence="1">
    <location>
        <begin position="23"/>
        <end position="226"/>
    </location>
</feature>
<reference evidence="3" key="2">
    <citation type="submission" date="2021-09" db="EMBL/GenBank/DDBJ databases">
        <authorList>
            <person name="Gilroy R."/>
        </authorList>
    </citation>
    <scope>NUCLEOTIDE SEQUENCE</scope>
    <source>
        <strain evidence="3">4100</strain>
    </source>
</reference>
<dbReference type="AlphaFoldDB" id="A0A4Q0UA56"/>
<evidence type="ECO:0000259" key="2">
    <source>
        <dbReference type="Pfam" id="PF14237"/>
    </source>
</evidence>
<dbReference type="CDD" id="cd03408">
    <property type="entry name" value="SPFH_like_u1"/>
    <property type="match status" value="1"/>
</dbReference>
<evidence type="ECO:0000313" key="4">
    <source>
        <dbReference type="Proteomes" id="UP000711407"/>
    </source>
</evidence>
<dbReference type="PANTHER" id="PTHR37826">
    <property type="entry name" value="FLOTILLIN BAND_7_5 DOMAIN PROTEIN"/>
    <property type="match status" value="1"/>
</dbReference>
<evidence type="ECO:0000259" key="1">
    <source>
        <dbReference type="Pfam" id="PF13421"/>
    </source>
</evidence>
<reference evidence="3" key="1">
    <citation type="journal article" date="2021" name="PeerJ">
        <title>Extensive microbial diversity within the chicken gut microbiome revealed by metagenomics and culture.</title>
        <authorList>
            <person name="Gilroy R."/>
            <person name="Ravi A."/>
            <person name="Getino M."/>
            <person name="Pursley I."/>
            <person name="Horton D.L."/>
            <person name="Alikhan N.F."/>
            <person name="Baker D."/>
            <person name="Gharbi K."/>
            <person name="Hall N."/>
            <person name="Watson M."/>
            <person name="Adriaenssens E.M."/>
            <person name="Foster-Nyarko E."/>
            <person name="Jarju S."/>
            <person name="Secka A."/>
            <person name="Antonio M."/>
            <person name="Oren A."/>
            <person name="Chaudhuri R.R."/>
            <person name="La Ragione R."/>
            <person name="Hildebrand F."/>
            <person name="Pallen M.J."/>
        </authorList>
    </citation>
    <scope>NUCLEOTIDE SEQUENCE</scope>
    <source>
        <strain evidence="3">4100</strain>
    </source>
</reference>
<dbReference type="InterPro" id="IPR036013">
    <property type="entry name" value="Band_7/SPFH_dom_sf"/>
</dbReference>
<feature type="domain" description="GYF" evidence="2">
    <location>
        <begin position="306"/>
        <end position="355"/>
    </location>
</feature>
<sequence>MAIIDIVKYQTVDGELVHKFDSDDLRMGTQLVVHPAQTAFFVKGGAICDEFSAGTYKLDTENIPILNKILNLPYGSDSPFQAEVWFVNQTAKLNLPWGTPHPIHIEDPRYHIIVPVRAHGQYGIRVTNPRAFMETLIGSMGTFSSNQIEQFYKGRIISALNTLLAQQIVNNGVSILDINTLLLEMSDSINEQLNELLGKYGVSIIEFAIMSVTFPQDDESVIRLKNAKDLAARLSITGRDVYQMERSFNVLEAAANNDGVGGQMTGMGVGLGVGVGVGTTVGNLAGQYMNTNPAQVPPLPSSAPIYYIAINGQQIPNLTVEDIAAYIANGSVNASTLVWTPGMPNWLPLAQVPALVSLISSPTPPPLP</sequence>
<dbReference type="Pfam" id="PF14237">
    <property type="entry name" value="GYF_2"/>
    <property type="match status" value="1"/>
</dbReference>
<dbReference type="Proteomes" id="UP000711407">
    <property type="component" value="Unassembled WGS sequence"/>
</dbReference>
<dbReference type="SUPFAM" id="SSF117892">
    <property type="entry name" value="Band 7/SPFH domain"/>
    <property type="match status" value="1"/>
</dbReference>
<name>A0A4Q0UA56_9BACT</name>